<proteinExistence type="predicted"/>
<name>A0ABS7CQT4_9BACT</name>
<dbReference type="InterPro" id="IPR013249">
    <property type="entry name" value="RNA_pol_sigma70_r4_t2"/>
</dbReference>
<dbReference type="InterPro" id="IPR039425">
    <property type="entry name" value="RNA_pol_sigma-70-like"/>
</dbReference>
<dbReference type="InterPro" id="IPR013324">
    <property type="entry name" value="RNA_pol_sigma_r3/r4-like"/>
</dbReference>
<keyword evidence="3" id="KW-0238">DNA-binding</keyword>
<dbReference type="EMBL" id="JAHYXK010000002">
    <property type="protein sequence ID" value="MBW7466184.1"/>
    <property type="molecule type" value="Genomic_DNA"/>
</dbReference>
<feature type="domain" description="RNA polymerase sigma factor 70 region 4 type 2" evidence="5">
    <location>
        <begin position="142"/>
        <end position="193"/>
    </location>
</feature>
<dbReference type="Proteomes" id="UP000813018">
    <property type="component" value="Unassembled WGS sequence"/>
</dbReference>
<keyword evidence="7" id="KW-1185">Reference proteome</keyword>
<comment type="caution">
    <text evidence="6">The sequence shown here is derived from an EMBL/GenBank/DDBJ whole genome shotgun (WGS) entry which is preliminary data.</text>
</comment>
<protein>
    <submittedName>
        <fullName evidence="6">Sigma-70 family RNA polymerase sigma factor</fullName>
    </submittedName>
</protein>
<dbReference type="RefSeq" id="WP_219876063.1">
    <property type="nucleotide sequence ID" value="NZ_JAHYXK010000002.1"/>
</dbReference>
<dbReference type="Gene3D" id="1.10.10.10">
    <property type="entry name" value="Winged helix-like DNA-binding domain superfamily/Winged helix DNA-binding domain"/>
    <property type="match status" value="1"/>
</dbReference>
<evidence type="ECO:0000256" key="1">
    <source>
        <dbReference type="ARBA" id="ARBA00023015"/>
    </source>
</evidence>
<evidence type="ECO:0000256" key="4">
    <source>
        <dbReference type="ARBA" id="ARBA00023163"/>
    </source>
</evidence>
<keyword evidence="1" id="KW-0805">Transcription regulation</keyword>
<reference evidence="6 7" key="1">
    <citation type="journal article" date="2016" name="Int. J. Syst. Evol. Microbiol.">
        <title>Pontibacter aydingkolensis sp. nov., isolated from soil of a salt lake.</title>
        <authorList>
            <person name="Osman G."/>
            <person name="Zhang T."/>
            <person name="Lou K."/>
            <person name="Gao Y."/>
            <person name="Chang W."/>
            <person name="Lin Q."/>
            <person name="Yang H.M."/>
            <person name="Huo X.D."/>
            <person name="Wang N."/>
        </authorList>
    </citation>
    <scope>NUCLEOTIDE SEQUENCE [LARGE SCALE GENOMIC DNA]</scope>
    <source>
        <strain evidence="6 7">KACC 19255</strain>
    </source>
</reference>
<sequence>MNTELTNQEKADKFLSICGEDKNIKKHMIYKVLKVHHSYLTSDFDDFYQDTLFACYNAILKYGRVDDCPEKYKGYLYSALRNNYQEHQKRDTKYSNQFVHLYLNPDESDYSDGLLTDDFLTEGEELSNREAYELEELEDSKEIVKLVYQLDEPLREPVLLHYLNKKSYKQIAKILGISFHMVRNRLYMARQELKNKMEKGKL</sequence>
<organism evidence="6 7">
    <name type="scientific">Pontibacter aydingkolensis</name>
    <dbReference type="NCBI Taxonomy" id="1911536"/>
    <lineage>
        <taxon>Bacteria</taxon>
        <taxon>Pseudomonadati</taxon>
        <taxon>Bacteroidota</taxon>
        <taxon>Cytophagia</taxon>
        <taxon>Cytophagales</taxon>
        <taxon>Hymenobacteraceae</taxon>
        <taxon>Pontibacter</taxon>
    </lineage>
</organism>
<evidence type="ECO:0000256" key="3">
    <source>
        <dbReference type="ARBA" id="ARBA00023125"/>
    </source>
</evidence>
<evidence type="ECO:0000313" key="7">
    <source>
        <dbReference type="Proteomes" id="UP000813018"/>
    </source>
</evidence>
<accession>A0ABS7CQT4</accession>
<evidence type="ECO:0000313" key="6">
    <source>
        <dbReference type="EMBL" id="MBW7466184.1"/>
    </source>
</evidence>
<dbReference type="InterPro" id="IPR014284">
    <property type="entry name" value="RNA_pol_sigma-70_dom"/>
</dbReference>
<dbReference type="Pfam" id="PF08281">
    <property type="entry name" value="Sigma70_r4_2"/>
    <property type="match status" value="1"/>
</dbReference>
<evidence type="ECO:0000259" key="5">
    <source>
        <dbReference type="Pfam" id="PF08281"/>
    </source>
</evidence>
<dbReference type="NCBIfam" id="TIGR02937">
    <property type="entry name" value="sigma70-ECF"/>
    <property type="match status" value="1"/>
</dbReference>
<dbReference type="CDD" id="cd06171">
    <property type="entry name" value="Sigma70_r4"/>
    <property type="match status" value="1"/>
</dbReference>
<gene>
    <name evidence="6" type="ORF">K0O23_03830</name>
</gene>
<dbReference type="PANTHER" id="PTHR43133:SF8">
    <property type="entry name" value="RNA POLYMERASE SIGMA FACTOR HI_1459-RELATED"/>
    <property type="match status" value="1"/>
</dbReference>
<dbReference type="SUPFAM" id="SSF88659">
    <property type="entry name" value="Sigma3 and sigma4 domains of RNA polymerase sigma factors"/>
    <property type="match status" value="1"/>
</dbReference>
<dbReference type="InterPro" id="IPR036388">
    <property type="entry name" value="WH-like_DNA-bd_sf"/>
</dbReference>
<keyword evidence="4" id="KW-0804">Transcription</keyword>
<dbReference type="PANTHER" id="PTHR43133">
    <property type="entry name" value="RNA POLYMERASE ECF-TYPE SIGMA FACTO"/>
    <property type="match status" value="1"/>
</dbReference>
<keyword evidence="2" id="KW-0731">Sigma factor</keyword>
<evidence type="ECO:0000256" key="2">
    <source>
        <dbReference type="ARBA" id="ARBA00023082"/>
    </source>
</evidence>